<feature type="compositionally biased region" description="Low complexity" evidence="1">
    <location>
        <begin position="229"/>
        <end position="243"/>
    </location>
</feature>
<comment type="caution">
    <text evidence="2">The sequence shown here is derived from an EMBL/GenBank/DDBJ whole genome shotgun (WGS) entry which is preliminary data.</text>
</comment>
<evidence type="ECO:0000313" key="3">
    <source>
        <dbReference type="Proteomes" id="UP001210925"/>
    </source>
</evidence>
<keyword evidence="3" id="KW-1185">Reference proteome</keyword>
<dbReference type="Proteomes" id="UP001210925">
    <property type="component" value="Unassembled WGS sequence"/>
</dbReference>
<evidence type="ECO:0000256" key="1">
    <source>
        <dbReference type="SAM" id="MobiDB-lite"/>
    </source>
</evidence>
<reference evidence="2" key="1">
    <citation type="submission" date="2020-05" db="EMBL/GenBank/DDBJ databases">
        <title>Phylogenomic resolution of chytrid fungi.</title>
        <authorList>
            <person name="Stajich J.E."/>
            <person name="Amses K."/>
            <person name="Simmons R."/>
            <person name="Seto K."/>
            <person name="Myers J."/>
            <person name="Bonds A."/>
            <person name="Quandt C.A."/>
            <person name="Barry K."/>
            <person name="Liu P."/>
            <person name="Grigoriev I."/>
            <person name="Longcore J.E."/>
            <person name="James T.Y."/>
        </authorList>
    </citation>
    <scope>NUCLEOTIDE SEQUENCE</scope>
    <source>
        <strain evidence="2">PLAUS21</strain>
    </source>
</reference>
<sequence>MVVVAYYYVTKFRKKNLEEKEANEPLGKPPTVVAIDGAVLEQLSNAKAEQTRELHQDEIQAVKPVDPNKYVETVVRNFKQSQEKDSPNIIASNSISLKAGKLDAINNILDGYEAASTVTGTETEASRADDFTVHSEQENTAAPKHSSDTLNCADGDAIKNSTETIRKAEQEKTLTRKAALKESGYVLDDAGKASREAINALITALGPPIVPPGRDSTDIPAPKDSIRRMTSNSDMSTTSSQDNPKSRIKRYSINQFDSKKPLLTYTDPKKKIDLSPSIKEDDEESILSYIPHMDGYKPSPPAPSGSNFMNTLTRKLSTDGPSLSFDEMLEEIIETEKAISIKSKGSVHE</sequence>
<proteinExistence type="predicted"/>
<protein>
    <submittedName>
        <fullName evidence="2">Uncharacterized protein</fullName>
    </submittedName>
</protein>
<gene>
    <name evidence="2" type="ORF">HK103_006460</name>
</gene>
<evidence type="ECO:0000313" key="2">
    <source>
        <dbReference type="EMBL" id="KAJ3261151.1"/>
    </source>
</evidence>
<organism evidence="2 3">
    <name type="scientific">Boothiomyces macroporosus</name>
    <dbReference type="NCBI Taxonomy" id="261099"/>
    <lineage>
        <taxon>Eukaryota</taxon>
        <taxon>Fungi</taxon>
        <taxon>Fungi incertae sedis</taxon>
        <taxon>Chytridiomycota</taxon>
        <taxon>Chytridiomycota incertae sedis</taxon>
        <taxon>Chytridiomycetes</taxon>
        <taxon>Rhizophydiales</taxon>
        <taxon>Terramycetaceae</taxon>
        <taxon>Boothiomyces</taxon>
    </lineage>
</organism>
<accession>A0AAD5Y6B2</accession>
<dbReference type="EMBL" id="JADGKB010000007">
    <property type="protein sequence ID" value="KAJ3261151.1"/>
    <property type="molecule type" value="Genomic_DNA"/>
</dbReference>
<feature type="region of interest" description="Disordered" evidence="1">
    <location>
        <begin position="209"/>
        <end position="246"/>
    </location>
</feature>
<dbReference type="AlphaFoldDB" id="A0AAD5Y6B2"/>
<name>A0AAD5Y6B2_9FUNG</name>